<name>A0A3M6TCN8_POCDA</name>
<evidence type="ECO:0000256" key="4">
    <source>
        <dbReference type="ARBA" id="ARBA00022833"/>
    </source>
</evidence>
<keyword evidence="9" id="KW-1185">Reference proteome</keyword>
<evidence type="ECO:0000256" key="3">
    <source>
        <dbReference type="ARBA" id="ARBA00022771"/>
    </source>
</evidence>
<dbReference type="GO" id="GO:0035102">
    <property type="term" value="C:PRC1 complex"/>
    <property type="evidence" value="ECO:0007669"/>
    <property type="project" value="TreeGrafter"/>
</dbReference>
<protein>
    <recommendedName>
        <fullName evidence="7">RING-type domain-containing protein</fullName>
    </recommendedName>
</protein>
<feature type="domain" description="RING-type" evidence="7">
    <location>
        <begin position="16"/>
        <end position="55"/>
    </location>
</feature>
<dbReference type="Proteomes" id="UP000275408">
    <property type="component" value="Unassembled WGS sequence"/>
</dbReference>
<dbReference type="AlphaFoldDB" id="A0A3M6TCN8"/>
<dbReference type="Gene3D" id="3.30.40.10">
    <property type="entry name" value="Zinc/RING finger domain, C3HC4 (zinc finger)"/>
    <property type="match status" value="1"/>
</dbReference>
<keyword evidence="2" id="KW-0479">Metal-binding</keyword>
<dbReference type="GO" id="GO:1990841">
    <property type="term" value="F:promoter-specific chromatin binding"/>
    <property type="evidence" value="ECO:0007669"/>
    <property type="project" value="TreeGrafter"/>
</dbReference>
<keyword evidence="5" id="KW-0539">Nucleus</keyword>
<keyword evidence="3 6" id="KW-0863">Zinc-finger</keyword>
<comment type="caution">
    <text evidence="8">The sequence shown here is derived from an EMBL/GenBank/DDBJ whole genome shotgun (WGS) entry which is preliminary data.</text>
</comment>
<evidence type="ECO:0000256" key="6">
    <source>
        <dbReference type="PROSITE-ProRule" id="PRU00175"/>
    </source>
</evidence>
<dbReference type="PANTHER" id="PTHR10825:SF29">
    <property type="entry name" value="POLYCOMB GROUP RING FINGER PROTEIN 1"/>
    <property type="match status" value="1"/>
</dbReference>
<gene>
    <name evidence="8" type="ORF">pdam_00013537</name>
</gene>
<evidence type="ECO:0000313" key="9">
    <source>
        <dbReference type="Proteomes" id="UP000275408"/>
    </source>
</evidence>
<dbReference type="SUPFAM" id="SSF57850">
    <property type="entry name" value="RING/U-box"/>
    <property type="match status" value="1"/>
</dbReference>
<dbReference type="OMA" id="CITLEYY"/>
<evidence type="ECO:0000256" key="1">
    <source>
        <dbReference type="ARBA" id="ARBA00004123"/>
    </source>
</evidence>
<evidence type="ECO:0000313" key="8">
    <source>
        <dbReference type="EMBL" id="RMX39197.1"/>
    </source>
</evidence>
<dbReference type="InterPro" id="IPR013083">
    <property type="entry name" value="Znf_RING/FYVE/PHD"/>
</dbReference>
<comment type="subcellular location">
    <subcellularLocation>
        <location evidence="1">Nucleus</location>
    </subcellularLocation>
</comment>
<dbReference type="OrthoDB" id="1305878at2759"/>
<dbReference type="GO" id="GO:0008270">
    <property type="term" value="F:zinc ion binding"/>
    <property type="evidence" value="ECO:0007669"/>
    <property type="project" value="UniProtKB-KW"/>
</dbReference>
<dbReference type="Pfam" id="PF13923">
    <property type="entry name" value="zf-C3HC4_2"/>
    <property type="match status" value="1"/>
</dbReference>
<sequence>MLRSMKIQDLNPHIMCVLCGGYLVDATTIVECLHSFCRSCIVKYLQASYHCPVCDVEVHKTKPLLHIRPDRTLQDIVFKLVPGLYQAELKLRHDFEDNEREEREEEKTSDENVVPGDIKDKKEVEMEDPVCITLEYYRRKRNWLENQIFPTRYLRCPSAVTVDVLRKFLITKFAIPNTHQVEIIRSDEILDGQLTMREVSRIYGLYAKSFLDLEYAILEVGAKEEPTKPPREELDIIRWKKIKIKKKKRRNKKLKEMIAAELLARNDTVTESKTELPSLPEEVNDEPLIKNDILPTFPDTPPMNLDHVPCSQHIDSLA</sequence>
<dbReference type="Pfam" id="PF16207">
    <property type="entry name" value="RAWUL"/>
    <property type="match status" value="1"/>
</dbReference>
<dbReference type="EMBL" id="RCHS01003850">
    <property type="protein sequence ID" value="RMX39197.1"/>
    <property type="molecule type" value="Genomic_DNA"/>
</dbReference>
<dbReference type="Gene3D" id="3.10.20.90">
    <property type="entry name" value="Phosphatidylinositol 3-kinase Catalytic Subunit, Chain A, domain 1"/>
    <property type="match status" value="1"/>
</dbReference>
<evidence type="ECO:0000259" key="7">
    <source>
        <dbReference type="PROSITE" id="PS50089"/>
    </source>
</evidence>
<evidence type="ECO:0000256" key="5">
    <source>
        <dbReference type="ARBA" id="ARBA00023242"/>
    </source>
</evidence>
<evidence type="ECO:0000256" key="2">
    <source>
        <dbReference type="ARBA" id="ARBA00022723"/>
    </source>
</evidence>
<dbReference type="PROSITE" id="PS50089">
    <property type="entry name" value="ZF_RING_2"/>
    <property type="match status" value="1"/>
</dbReference>
<dbReference type="FunFam" id="3.30.40.10:FF:000122">
    <property type="entry name" value="polycomb group RING finger protein 1"/>
    <property type="match status" value="1"/>
</dbReference>
<dbReference type="InterPro" id="IPR017907">
    <property type="entry name" value="Znf_RING_CS"/>
</dbReference>
<proteinExistence type="predicted"/>
<dbReference type="SMART" id="SM00184">
    <property type="entry name" value="RING"/>
    <property type="match status" value="1"/>
</dbReference>
<dbReference type="GO" id="GO:0000122">
    <property type="term" value="P:negative regulation of transcription by RNA polymerase II"/>
    <property type="evidence" value="ECO:0007669"/>
    <property type="project" value="TreeGrafter"/>
</dbReference>
<dbReference type="InterPro" id="IPR001841">
    <property type="entry name" value="Znf_RING"/>
</dbReference>
<organism evidence="8 9">
    <name type="scientific">Pocillopora damicornis</name>
    <name type="common">Cauliflower coral</name>
    <name type="synonym">Millepora damicornis</name>
    <dbReference type="NCBI Taxonomy" id="46731"/>
    <lineage>
        <taxon>Eukaryota</taxon>
        <taxon>Metazoa</taxon>
        <taxon>Cnidaria</taxon>
        <taxon>Anthozoa</taxon>
        <taxon>Hexacorallia</taxon>
        <taxon>Scleractinia</taxon>
        <taxon>Astrocoeniina</taxon>
        <taxon>Pocilloporidae</taxon>
        <taxon>Pocillopora</taxon>
    </lineage>
</organism>
<keyword evidence="4" id="KW-0862">Zinc</keyword>
<reference evidence="8 9" key="1">
    <citation type="journal article" date="2018" name="Sci. Rep.">
        <title>Comparative analysis of the Pocillopora damicornis genome highlights role of immune system in coral evolution.</title>
        <authorList>
            <person name="Cunning R."/>
            <person name="Bay R.A."/>
            <person name="Gillette P."/>
            <person name="Baker A.C."/>
            <person name="Traylor-Knowles N."/>
        </authorList>
    </citation>
    <scope>NUCLEOTIDE SEQUENCE [LARGE SCALE GENOMIC DNA]</scope>
    <source>
        <strain evidence="8">RSMAS</strain>
        <tissue evidence="8">Whole animal</tissue>
    </source>
</reference>
<dbReference type="PROSITE" id="PS00518">
    <property type="entry name" value="ZF_RING_1"/>
    <property type="match status" value="1"/>
</dbReference>
<dbReference type="STRING" id="46731.A0A3M6TCN8"/>
<accession>A0A3M6TCN8</accession>
<dbReference type="PANTHER" id="PTHR10825">
    <property type="entry name" value="RING FINGER DOMAIN-CONTAINING, POLYCOMB GROUP COMPONENT"/>
    <property type="match status" value="1"/>
</dbReference>
<dbReference type="InterPro" id="IPR032443">
    <property type="entry name" value="RAWUL"/>
</dbReference>